<evidence type="ECO:0000256" key="19">
    <source>
        <dbReference type="ARBA" id="ARBA00022833"/>
    </source>
</evidence>
<evidence type="ECO:0000256" key="15">
    <source>
        <dbReference type="ARBA" id="ARBA00022786"/>
    </source>
</evidence>
<evidence type="ECO:0000256" key="21">
    <source>
        <dbReference type="ARBA" id="ARBA00023136"/>
    </source>
</evidence>
<feature type="domain" description="USP" evidence="25">
    <location>
        <begin position="554"/>
        <end position="901"/>
    </location>
</feature>
<comment type="subcellular location">
    <subcellularLocation>
        <location evidence="2">Cytoplasm</location>
        <location evidence="2">Cytoskeleton</location>
        <location evidence="2">Microtubule organizing center</location>
        <location evidence="2">Centrosome</location>
    </subcellularLocation>
    <subcellularLocation>
        <location evidence="4">Cytoplasm</location>
        <location evidence="4">Perinuclear region</location>
    </subcellularLocation>
    <subcellularLocation>
        <location evidence="3">Endoplasmic reticulum membrane</location>
        <topology evidence="3">Multi-pass membrane protein</topology>
    </subcellularLocation>
</comment>
<evidence type="ECO:0000256" key="6">
    <source>
        <dbReference type="ARBA" id="ARBA00009085"/>
    </source>
</evidence>
<dbReference type="Pfam" id="PF01302">
    <property type="entry name" value="CAP_GLY"/>
    <property type="match status" value="3"/>
</dbReference>
<comment type="similarity">
    <text evidence="6">Belongs to the peptidase C19 family.</text>
</comment>
<feature type="region of interest" description="Disordered" evidence="23">
    <location>
        <begin position="362"/>
        <end position="422"/>
    </location>
</feature>
<proteinExistence type="inferred from homology"/>
<dbReference type="InterPro" id="IPR028889">
    <property type="entry name" value="USP"/>
</dbReference>
<evidence type="ECO:0000256" key="3">
    <source>
        <dbReference type="ARBA" id="ARBA00004477"/>
    </source>
</evidence>
<dbReference type="Gene3D" id="2.30.30.190">
    <property type="entry name" value="CAP Gly-rich-like domain"/>
    <property type="match status" value="3"/>
</dbReference>
<dbReference type="InterPro" id="IPR009445">
    <property type="entry name" value="TMEM85/Emc4"/>
</dbReference>
<feature type="compositionally biased region" description="Pro residues" evidence="23">
    <location>
        <begin position="364"/>
        <end position="387"/>
    </location>
</feature>
<dbReference type="GO" id="GO:0046872">
    <property type="term" value="F:metal ion binding"/>
    <property type="evidence" value="ECO:0007669"/>
    <property type="project" value="UniProtKB-KW"/>
</dbReference>
<keyword evidence="12" id="KW-0645">Protease</keyword>
<comment type="subunit">
    <text evidence="7">Component of the ER membrane protein complex (EMC).</text>
</comment>
<dbReference type="AlphaFoldDB" id="A0AAN8KJI0"/>
<evidence type="ECO:0000256" key="20">
    <source>
        <dbReference type="ARBA" id="ARBA00022989"/>
    </source>
</evidence>
<dbReference type="EMBL" id="JAGTTL010000039">
    <property type="protein sequence ID" value="KAK6291838.1"/>
    <property type="molecule type" value="Genomic_DNA"/>
</dbReference>
<evidence type="ECO:0000256" key="9">
    <source>
        <dbReference type="ARBA" id="ARBA00020820"/>
    </source>
</evidence>
<keyword evidence="20 24" id="KW-1133">Transmembrane helix</keyword>
<dbReference type="SMART" id="SM01052">
    <property type="entry name" value="CAP_GLY"/>
    <property type="match status" value="3"/>
</dbReference>
<evidence type="ECO:0000256" key="5">
    <source>
        <dbReference type="ARBA" id="ARBA00007715"/>
    </source>
</evidence>
<comment type="catalytic activity">
    <reaction evidence="1">
        <text>Thiol-dependent hydrolysis of ester, thioester, amide, peptide and isopeptide bonds formed by the C-terminal Gly of ubiquitin (a 76-residue protein attached to proteins as an intracellular targeting signal).</text>
        <dbReference type="EC" id="3.4.19.12"/>
    </reaction>
</comment>
<keyword evidence="14" id="KW-0479">Metal-binding</keyword>
<organism evidence="27 28">
    <name type="scientific">Coregonus suidteri</name>
    <dbReference type="NCBI Taxonomy" id="861788"/>
    <lineage>
        <taxon>Eukaryota</taxon>
        <taxon>Metazoa</taxon>
        <taxon>Chordata</taxon>
        <taxon>Craniata</taxon>
        <taxon>Vertebrata</taxon>
        <taxon>Euteleostomi</taxon>
        <taxon>Actinopterygii</taxon>
        <taxon>Neopterygii</taxon>
        <taxon>Teleostei</taxon>
        <taxon>Protacanthopterygii</taxon>
        <taxon>Salmoniformes</taxon>
        <taxon>Salmonidae</taxon>
        <taxon>Coregoninae</taxon>
        <taxon>Coregonus</taxon>
    </lineage>
</organism>
<dbReference type="SUPFAM" id="SSF74924">
    <property type="entry name" value="Cap-Gly domain"/>
    <property type="match status" value="3"/>
</dbReference>
<dbReference type="GO" id="GO:0004843">
    <property type="term" value="F:cysteine-type deubiquitinase activity"/>
    <property type="evidence" value="ECO:0007669"/>
    <property type="project" value="UniProtKB-EC"/>
</dbReference>
<feature type="domain" description="CAP-Gly" evidence="26">
    <location>
        <begin position="454"/>
        <end position="497"/>
    </location>
</feature>
<evidence type="ECO:0000256" key="13">
    <source>
        <dbReference type="ARBA" id="ARBA00022692"/>
    </source>
</evidence>
<accession>A0AAN8KJI0</accession>
<comment type="caution">
    <text evidence="27">The sequence shown here is derived from an EMBL/GenBank/DDBJ whole genome shotgun (WGS) entry which is preliminary data.</text>
</comment>
<dbReference type="InterPro" id="IPR038765">
    <property type="entry name" value="Papain-like_cys_pep_sf"/>
</dbReference>
<dbReference type="PROSITE" id="PS50235">
    <property type="entry name" value="USP_3"/>
    <property type="match status" value="1"/>
</dbReference>
<dbReference type="PROSITE" id="PS50245">
    <property type="entry name" value="CAP_GLY_2"/>
    <property type="match status" value="1"/>
</dbReference>
<dbReference type="FunFam" id="3.90.70.10:FF:000206">
    <property type="entry name" value="Uncharacterized protein"/>
    <property type="match status" value="1"/>
</dbReference>
<reference evidence="27 28" key="1">
    <citation type="submission" date="2021-04" db="EMBL/GenBank/DDBJ databases">
        <authorList>
            <person name="De Guttry C."/>
            <person name="Zahm M."/>
            <person name="Klopp C."/>
            <person name="Cabau C."/>
            <person name="Louis A."/>
            <person name="Berthelot C."/>
            <person name="Parey E."/>
            <person name="Roest Crollius H."/>
            <person name="Montfort J."/>
            <person name="Robinson-Rechavi M."/>
            <person name="Bucao C."/>
            <person name="Bouchez O."/>
            <person name="Gislard M."/>
            <person name="Lluch J."/>
            <person name="Milhes M."/>
            <person name="Lampietro C."/>
            <person name="Lopez Roques C."/>
            <person name="Donnadieu C."/>
            <person name="Braasch I."/>
            <person name="Desvignes T."/>
            <person name="Postlethwait J."/>
            <person name="Bobe J."/>
            <person name="Wedekind C."/>
            <person name="Guiguen Y."/>
        </authorList>
    </citation>
    <scope>NUCLEOTIDE SEQUENCE [LARGE SCALE GENOMIC DNA]</scope>
    <source>
        <strain evidence="27">Cs_M1</strain>
        <tissue evidence="27">Blood</tissue>
    </source>
</reference>
<evidence type="ECO:0000256" key="7">
    <source>
        <dbReference type="ARBA" id="ARBA00011276"/>
    </source>
</evidence>
<dbReference type="FunFam" id="2.30.30.190:FF:000007">
    <property type="entry name" value="Putative ubiquitin carboxyl-terminal hydrolase CYLD"/>
    <property type="match status" value="1"/>
</dbReference>
<evidence type="ECO:0000256" key="16">
    <source>
        <dbReference type="ARBA" id="ARBA00022801"/>
    </source>
</evidence>
<dbReference type="SUPFAM" id="SSF54001">
    <property type="entry name" value="Cysteine proteinases"/>
    <property type="match status" value="1"/>
</dbReference>
<dbReference type="PANTHER" id="PTHR11830">
    <property type="entry name" value="40S RIBOSOMAL PROTEIN S3A"/>
    <property type="match status" value="1"/>
</dbReference>
<keyword evidence="19" id="KW-0862">Zinc</keyword>
<evidence type="ECO:0000256" key="8">
    <source>
        <dbReference type="ARBA" id="ARBA00012759"/>
    </source>
</evidence>
<feature type="region of interest" description="Disordered" evidence="23">
    <location>
        <begin position="308"/>
        <end position="340"/>
    </location>
</feature>
<keyword evidence="16" id="KW-0378">Hydrolase</keyword>
<evidence type="ECO:0000313" key="28">
    <source>
        <dbReference type="Proteomes" id="UP001356427"/>
    </source>
</evidence>
<keyword evidence="21 24" id="KW-0472">Membrane</keyword>
<comment type="similarity">
    <text evidence="5">Belongs to the EMC4 family.</text>
</comment>
<sequence>MSGAQEHKRRRPQNMYLVASDLKIQDQLEGTIRLLRGNLCQEQEGGRSRGDQLWVKVLDYGCMVKIDKQLLIEVPTDLTGLLEPISDPESRLKLLSNPKQLHRLAALPLGTPLYVQMGQPGELAEAELRYRGPLTRGSTAVLFGVQLKDSAVGRGNTNGSYKGHQLFTCPEASALFLPADQLRLRRRANDDHHNNVLPPQPQSPIGNIIARTAESAPGLAPVPVLAQNPSSRPPLQVGQRVCFPLEDTVHGGEVRFCGALPGRTATGVFVGILLDNAVGNWDGSYKGEKLCSIPSSLYGCLLPISKVSPEPRSRRHTPPLQNPKPVLKPTQPPAPKLAIVSSPASTPKIALMPPQLLSAKLALKPPPLPSPKPFTKPHPLPPTPPAFKPQTLPSPTSTDQPQLLNGSPSPLSPGRGEGLDAEENGDAGLEVELEVGSMVEVNDPPLFGVIRWIGRISGVPQLVSGIELDQELTAGTDGSYLGERHFRCPANKGLFVKLRNCRRDSRFPAPETPVNQVERCNSIAFAEWGSERVVEHTPPVQGDEARDMYQGWKRGIQGHLNSCYLDASLFSLFSCCSSVDWVLLWPTDPSDGSRCSQAQDLLRCEIVNPLRRFGYVCASKTMALRRLLEAESSDTGFTNQEKDPEEFLNKLFQLLRVEPLLKIRSVTQKQQPQECHLYQLFPPSVPLSPSSPVPLSPSLSPIPLSSPVVLMRVASVQTLLETSFLHAGLKFAEAPSCLPLLMPRFGKDFKMFDAILPSLTIDITDLLDDTLRQCSICQAVAEWECLECYEDLDITPGRLKQYCHTCNTQVHIHKKRQSHNPCQVGVAGGPWTGPLHGTRQRLALFAVTCIETSHYVSFVKHGPRPDDWLFFDSMADREGGENGFNVPQVKACPEVGRYLSLSEEELGRLDPASLRESARRLLCDSYMCLYHSPELSLWNVSVRVCSASLYGCSAKFYVAMATPGGQGGGALSTRGGARRMKWALELTLGNARGRGDRQSNQGDVMYPIGYSDKPVPDTSIQESDKNLVEKRCWDVALGPLKQIPMNLFIMYMSGNTISIFPIMMVCMMAWRPIQALMSMSATFKLLENSNQQWLQGLVYSVGNLLGSALAIYKCQSMGLLPTHSSDWLAFIEPPQRMEIMGGGMVL</sequence>
<dbReference type="GO" id="GO:0005813">
    <property type="term" value="C:centrosome"/>
    <property type="evidence" value="ECO:0007669"/>
    <property type="project" value="UniProtKB-SubCell"/>
</dbReference>
<dbReference type="Proteomes" id="UP001356427">
    <property type="component" value="Unassembled WGS sequence"/>
</dbReference>
<keyword evidence="10" id="KW-0963">Cytoplasm</keyword>
<keyword evidence="15" id="KW-0833">Ubl conjugation pathway</keyword>
<name>A0AAN8KJI0_9TELE</name>
<evidence type="ECO:0000256" key="12">
    <source>
        <dbReference type="ARBA" id="ARBA00022670"/>
    </source>
</evidence>
<evidence type="ECO:0000256" key="10">
    <source>
        <dbReference type="ARBA" id="ARBA00022490"/>
    </source>
</evidence>
<evidence type="ECO:0000256" key="11">
    <source>
        <dbReference type="ARBA" id="ARBA00022553"/>
    </source>
</evidence>
<evidence type="ECO:0000256" key="17">
    <source>
        <dbReference type="ARBA" id="ARBA00022807"/>
    </source>
</evidence>
<evidence type="ECO:0000256" key="22">
    <source>
        <dbReference type="ARBA" id="ARBA00031143"/>
    </source>
</evidence>
<dbReference type="FunFam" id="2.30.30.190:FF:000004">
    <property type="entry name" value="Putative ubiquitin carboxyl-terminal hydrolase CYLD"/>
    <property type="match status" value="1"/>
</dbReference>
<dbReference type="GO" id="GO:0006508">
    <property type="term" value="P:proteolysis"/>
    <property type="evidence" value="ECO:0007669"/>
    <property type="project" value="UniProtKB-KW"/>
</dbReference>
<evidence type="ECO:0000256" key="23">
    <source>
        <dbReference type="SAM" id="MobiDB-lite"/>
    </source>
</evidence>
<evidence type="ECO:0000256" key="24">
    <source>
        <dbReference type="SAM" id="Phobius"/>
    </source>
</evidence>
<dbReference type="Gene3D" id="3.90.70.10">
    <property type="entry name" value="Cysteine proteinases"/>
    <property type="match status" value="1"/>
</dbReference>
<dbReference type="Pfam" id="PF06417">
    <property type="entry name" value="EMC4"/>
    <property type="match status" value="1"/>
</dbReference>
<dbReference type="EC" id="3.4.19.12" evidence="8"/>
<dbReference type="GO" id="GO:0005789">
    <property type="term" value="C:endoplasmic reticulum membrane"/>
    <property type="evidence" value="ECO:0007669"/>
    <property type="project" value="UniProtKB-SubCell"/>
</dbReference>
<evidence type="ECO:0000259" key="26">
    <source>
        <dbReference type="PROSITE" id="PS50245"/>
    </source>
</evidence>
<evidence type="ECO:0000256" key="18">
    <source>
        <dbReference type="ARBA" id="ARBA00022824"/>
    </source>
</evidence>
<evidence type="ECO:0000256" key="4">
    <source>
        <dbReference type="ARBA" id="ARBA00004556"/>
    </source>
</evidence>
<gene>
    <name evidence="27" type="ORF">J4Q44_G00376230</name>
</gene>
<evidence type="ECO:0000259" key="25">
    <source>
        <dbReference type="PROSITE" id="PS50235"/>
    </source>
</evidence>
<dbReference type="InterPro" id="IPR000938">
    <property type="entry name" value="CAP-Gly_domain"/>
</dbReference>
<keyword evidence="18" id="KW-0256">Endoplasmic reticulum</keyword>
<keyword evidence="11" id="KW-0597">Phosphoprotein</keyword>
<evidence type="ECO:0000256" key="1">
    <source>
        <dbReference type="ARBA" id="ARBA00000707"/>
    </source>
</evidence>
<keyword evidence="28" id="KW-1185">Reference proteome</keyword>
<evidence type="ECO:0000256" key="2">
    <source>
        <dbReference type="ARBA" id="ARBA00004300"/>
    </source>
</evidence>
<keyword evidence="17" id="KW-0788">Thiol protease</keyword>
<evidence type="ECO:0000256" key="14">
    <source>
        <dbReference type="ARBA" id="ARBA00022723"/>
    </source>
</evidence>
<feature type="compositionally biased region" description="Polar residues" evidence="23">
    <location>
        <begin position="394"/>
        <end position="409"/>
    </location>
</feature>
<dbReference type="GO" id="GO:0048471">
    <property type="term" value="C:perinuclear region of cytoplasm"/>
    <property type="evidence" value="ECO:0007669"/>
    <property type="project" value="UniProtKB-SubCell"/>
</dbReference>
<dbReference type="InterPro" id="IPR036859">
    <property type="entry name" value="CAP-Gly_dom_sf"/>
</dbReference>
<keyword evidence="13 24" id="KW-0812">Transmembrane</keyword>
<dbReference type="PROSITE" id="PS00845">
    <property type="entry name" value="CAP_GLY_1"/>
    <property type="match status" value="1"/>
</dbReference>
<protein>
    <recommendedName>
        <fullName evidence="9">ER membrane protein complex subunit 4</fullName>
        <ecNumber evidence="8">3.4.19.12</ecNumber>
    </recommendedName>
    <alternativeName>
        <fullName evidence="22">Transmembrane protein 85</fullName>
    </alternativeName>
</protein>
<evidence type="ECO:0000313" key="27">
    <source>
        <dbReference type="EMBL" id="KAK6291838.1"/>
    </source>
</evidence>
<feature type="transmembrane region" description="Helical" evidence="24">
    <location>
        <begin position="1048"/>
        <end position="1070"/>
    </location>
</feature>